<protein>
    <submittedName>
        <fullName evidence="1">Uncharacterized protein</fullName>
    </submittedName>
</protein>
<dbReference type="KEGG" id="tpla:ElP_28730"/>
<proteinExistence type="predicted"/>
<dbReference type="AlphaFoldDB" id="A0A518H294"/>
<dbReference type="EMBL" id="CP036426">
    <property type="protein sequence ID" value="QDV34976.1"/>
    <property type="molecule type" value="Genomic_DNA"/>
</dbReference>
<keyword evidence="2" id="KW-1185">Reference proteome</keyword>
<dbReference type="Proteomes" id="UP000317835">
    <property type="component" value="Chromosome"/>
</dbReference>
<name>A0A518H294_9BACT</name>
<organism evidence="1 2">
    <name type="scientific">Tautonia plasticadhaerens</name>
    <dbReference type="NCBI Taxonomy" id="2527974"/>
    <lineage>
        <taxon>Bacteria</taxon>
        <taxon>Pseudomonadati</taxon>
        <taxon>Planctomycetota</taxon>
        <taxon>Planctomycetia</taxon>
        <taxon>Isosphaerales</taxon>
        <taxon>Isosphaeraceae</taxon>
        <taxon>Tautonia</taxon>
    </lineage>
</organism>
<evidence type="ECO:0000313" key="2">
    <source>
        <dbReference type="Proteomes" id="UP000317835"/>
    </source>
</evidence>
<accession>A0A518H294</accession>
<dbReference type="RefSeq" id="WP_231749705.1">
    <property type="nucleotide sequence ID" value="NZ_CP036426.1"/>
</dbReference>
<sequence length="86" mass="9839">MSVVVRYIEGADRNDPNAARSHMYALTKAGNYWPMCDYGWNRSNGARFSILRGWGSKRGTCAICLRNVEQGKRPVIHARSHKTKWL</sequence>
<evidence type="ECO:0000313" key="1">
    <source>
        <dbReference type="EMBL" id="QDV34976.1"/>
    </source>
</evidence>
<gene>
    <name evidence="1" type="ORF">ElP_28730</name>
</gene>
<reference evidence="1 2" key="1">
    <citation type="submission" date="2019-02" db="EMBL/GenBank/DDBJ databases">
        <title>Deep-cultivation of Planctomycetes and their phenomic and genomic characterization uncovers novel biology.</title>
        <authorList>
            <person name="Wiegand S."/>
            <person name="Jogler M."/>
            <person name="Boedeker C."/>
            <person name="Pinto D."/>
            <person name="Vollmers J."/>
            <person name="Rivas-Marin E."/>
            <person name="Kohn T."/>
            <person name="Peeters S.H."/>
            <person name="Heuer A."/>
            <person name="Rast P."/>
            <person name="Oberbeckmann S."/>
            <person name="Bunk B."/>
            <person name="Jeske O."/>
            <person name="Meyerdierks A."/>
            <person name="Storesund J.E."/>
            <person name="Kallscheuer N."/>
            <person name="Luecker S."/>
            <person name="Lage O.M."/>
            <person name="Pohl T."/>
            <person name="Merkel B.J."/>
            <person name="Hornburger P."/>
            <person name="Mueller R.-W."/>
            <person name="Bruemmer F."/>
            <person name="Labrenz M."/>
            <person name="Spormann A.M."/>
            <person name="Op den Camp H."/>
            <person name="Overmann J."/>
            <person name="Amann R."/>
            <person name="Jetten M.S.M."/>
            <person name="Mascher T."/>
            <person name="Medema M.H."/>
            <person name="Devos D.P."/>
            <person name="Kaster A.-K."/>
            <person name="Ovreas L."/>
            <person name="Rohde M."/>
            <person name="Galperin M.Y."/>
            <person name="Jogler C."/>
        </authorList>
    </citation>
    <scope>NUCLEOTIDE SEQUENCE [LARGE SCALE GENOMIC DNA]</scope>
    <source>
        <strain evidence="1 2">ElP</strain>
    </source>
</reference>